<dbReference type="Pfam" id="PF13359">
    <property type="entry name" value="DDE_Tnp_4"/>
    <property type="match status" value="1"/>
</dbReference>
<comment type="cofactor">
    <cofactor evidence="1">
        <name>a divalent metal cation</name>
        <dbReference type="ChEBI" id="CHEBI:60240"/>
    </cofactor>
</comment>
<evidence type="ECO:0000256" key="2">
    <source>
        <dbReference type="ARBA" id="ARBA00022723"/>
    </source>
</evidence>
<comment type="caution">
    <text evidence="3">The sequence shown here is derived from an EMBL/GenBank/DDBJ whole genome shotgun (WGS) entry which is preliminary data.</text>
</comment>
<dbReference type="InterPro" id="IPR027806">
    <property type="entry name" value="HARBI1_dom"/>
</dbReference>
<name>A0A6S7IIY9_PARCT</name>
<dbReference type="PANTHER" id="PTHR23080:SF133">
    <property type="entry name" value="SI:CH211-262I1.5-RELATED"/>
    <property type="match status" value="1"/>
</dbReference>
<sequence length="253" mass="28851">AKQLHTILSTKEQLVFTLVRLRHCPTMAVLCDWFGISCASGSKIFITWILFLEKELKFLIKFETLSEMEGISRPKCYEEMKNLRAIIDCTELYIDKPSRPSSQRNTYSQYKSRNTFKVLVSQSPLCHFNFVSNAYSGSISDKEIVQKSGFLDYLEEGDIVMADKGFNIQDLLAIQGVRLIAPPIMRKDNVSACASTLTRRIATKRVHIERMIRKLKSFAILRKCLPLTFKGYISSIVKVVSSLVNLQPPIIKT</sequence>
<dbReference type="Pfam" id="PF13613">
    <property type="entry name" value="HTH_Tnp_4"/>
    <property type="match status" value="1"/>
</dbReference>
<keyword evidence="2" id="KW-0479">Metal-binding</keyword>
<protein>
    <submittedName>
        <fullName evidence="3">Uncharacterized protein</fullName>
    </submittedName>
</protein>
<dbReference type="GO" id="GO:0046872">
    <property type="term" value="F:metal ion binding"/>
    <property type="evidence" value="ECO:0007669"/>
    <property type="project" value="UniProtKB-KW"/>
</dbReference>
<feature type="non-terminal residue" evidence="3">
    <location>
        <position position="1"/>
    </location>
</feature>
<dbReference type="PANTHER" id="PTHR23080">
    <property type="entry name" value="THAP DOMAIN PROTEIN"/>
    <property type="match status" value="1"/>
</dbReference>
<keyword evidence="4" id="KW-1185">Reference proteome</keyword>
<dbReference type="InterPro" id="IPR027805">
    <property type="entry name" value="Transposase_HTH_dom"/>
</dbReference>
<accession>A0A6S7IIY9</accession>
<dbReference type="EMBL" id="CACRXK020005314">
    <property type="protein sequence ID" value="CAB4005782.1"/>
    <property type="molecule type" value="Genomic_DNA"/>
</dbReference>
<dbReference type="Proteomes" id="UP001152795">
    <property type="component" value="Unassembled WGS sequence"/>
</dbReference>
<evidence type="ECO:0000256" key="1">
    <source>
        <dbReference type="ARBA" id="ARBA00001968"/>
    </source>
</evidence>
<organism evidence="3 4">
    <name type="scientific">Paramuricea clavata</name>
    <name type="common">Red gorgonian</name>
    <name type="synonym">Violescent sea-whip</name>
    <dbReference type="NCBI Taxonomy" id="317549"/>
    <lineage>
        <taxon>Eukaryota</taxon>
        <taxon>Metazoa</taxon>
        <taxon>Cnidaria</taxon>
        <taxon>Anthozoa</taxon>
        <taxon>Octocorallia</taxon>
        <taxon>Malacalcyonacea</taxon>
        <taxon>Plexauridae</taxon>
        <taxon>Paramuricea</taxon>
    </lineage>
</organism>
<gene>
    <name evidence="3" type="ORF">PACLA_8A066192</name>
</gene>
<dbReference type="AlphaFoldDB" id="A0A6S7IIY9"/>
<evidence type="ECO:0000313" key="4">
    <source>
        <dbReference type="Proteomes" id="UP001152795"/>
    </source>
</evidence>
<reference evidence="3" key="1">
    <citation type="submission" date="2020-04" db="EMBL/GenBank/DDBJ databases">
        <authorList>
            <person name="Alioto T."/>
            <person name="Alioto T."/>
            <person name="Gomez Garrido J."/>
        </authorList>
    </citation>
    <scope>NUCLEOTIDE SEQUENCE</scope>
    <source>
        <strain evidence="3">A484AB</strain>
    </source>
</reference>
<proteinExistence type="predicted"/>
<dbReference type="OrthoDB" id="5980938at2759"/>
<evidence type="ECO:0000313" key="3">
    <source>
        <dbReference type="EMBL" id="CAB4005782.1"/>
    </source>
</evidence>